<sequence length="1014" mass="106253">MAVDTAETNLQIFSGLTADQIKAARRGWLDKEAIKNGLGIAGGLEAYNETLKAGIKAPEEVTRTIMGAVTALELDLKETTRLTGLIDRNFGAASTPAKLKSALNAVAITAKEDPTQANEIVEGTKRAFGVLSMSKISPEHLVAMVSGGQSVGIQPGKAGTFLGALFQSVSEADSKFLDPKKRKEMGFVALSLGFGSAKNMAVAMRADGAAFYLDLMKKLNGLEAGQRTQVAQALGGHQWADEIVQQSGGVAGLESTMKSVDDPANANFLDEAAKKRQESWLGQWKSTKAIIDKFWESFGAGFDEILTAVNSFFLDASGKFNFDSITDVVKQGLEGVKEALGVKTWRDLFQGAFGGDLAGVGRQVREFARGFTEGILSVARAIRSILTVFTGTNASLESMGKFTAEIIALSAALVVAAPAITVLAGLASVVGTLATAALGAWSILKAAGVVGATVPKVPGASVGAGAAGGLLGRLFGRFGLGAAATVGPSTSLSKAEQDRLHDKLGAWAQERERQAQGNKPAGTWVDPPLRKSLDELKESLDRNSLIQKQSADETWRGLIHRTSISGTAGTLRNDLAGIGSSFRPALDGSINNFSGGPLSQSQGGSFIGNGGGLSRRGIFGGGGGSNPGGAEASSAPGRGAANHMSGQYGPAGSNLTTITTASGKRVTVHRAAAENFRGFLNELEGSGYKINSLGGHNHRTIRGGSRLSQHAYGNAIDINPAQNPMGSRLVTDMPKNVSDMAAKWGLTWGGDWKRRPDAMHFEWNGRTLEQLRSGNAGTSQTPTNGATGGLTDVINRAAAEARIDPRILQGIRAGESGHRADYDKNITAREESYGPFQLNRKGGLGAVFEKQTGLDLKDPRTIQAQAQWVARHIAEKFRRNPNYNPGSEWYGYKGLRNADPRWGDSGLVESIKRDQQRAQDIGDGFRSSGWKPAPAGAGLGAKTPLGQDAPIRPPNTQPIGGAGAGGGGSSTSSISAPITINGAGQDAESIANAVQRKIQESMNRRTHDMSPTVA</sequence>
<protein>
    <recommendedName>
        <fullName evidence="6">Peptidase M15C domain-containing protein</fullName>
    </recommendedName>
</protein>
<dbReference type="SUPFAM" id="SSF55166">
    <property type="entry name" value="Hedgehog/DD-peptidase"/>
    <property type="match status" value="1"/>
</dbReference>
<feature type="domain" description="Phage tail tape measure protein" evidence="2">
    <location>
        <begin position="45"/>
        <end position="236"/>
    </location>
</feature>
<dbReference type="Pfam" id="PF10145">
    <property type="entry name" value="PhageMin_Tail"/>
    <property type="match status" value="1"/>
</dbReference>
<evidence type="ECO:0000259" key="2">
    <source>
        <dbReference type="Pfam" id="PF10145"/>
    </source>
</evidence>
<dbReference type="InterPro" id="IPR039561">
    <property type="entry name" value="Peptidase_M15C"/>
</dbReference>
<dbReference type="GO" id="GO:0008233">
    <property type="term" value="F:peptidase activity"/>
    <property type="evidence" value="ECO:0007669"/>
    <property type="project" value="InterPro"/>
</dbReference>
<feature type="compositionally biased region" description="Low complexity" evidence="1">
    <location>
        <begin position="931"/>
        <end position="946"/>
    </location>
</feature>
<feature type="region of interest" description="Disordered" evidence="1">
    <location>
        <begin position="911"/>
        <end position="1014"/>
    </location>
</feature>
<feature type="compositionally biased region" description="Low complexity" evidence="1">
    <location>
        <begin position="970"/>
        <end position="980"/>
    </location>
</feature>
<organism evidence="4 5">
    <name type="scientific">Methylobacterium symbioticum</name>
    <dbReference type="NCBI Taxonomy" id="2584084"/>
    <lineage>
        <taxon>Bacteria</taxon>
        <taxon>Pseudomonadati</taxon>
        <taxon>Pseudomonadota</taxon>
        <taxon>Alphaproteobacteria</taxon>
        <taxon>Hyphomicrobiales</taxon>
        <taxon>Methylobacteriaceae</taxon>
        <taxon>Methylobacterium</taxon>
    </lineage>
</organism>
<feature type="compositionally biased region" description="Gly residues" evidence="1">
    <location>
        <begin position="960"/>
        <end position="969"/>
    </location>
</feature>
<dbReference type="AlphaFoldDB" id="A0A509E7E4"/>
<name>A0A509E7E4_9HYPH</name>
<feature type="compositionally biased region" description="Gly residues" evidence="1">
    <location>
        <begin position="617"/>
        <end position="627"/>
    </location>
</feature>
<evidence type="ECO:0008006" key="6">
    <source>
        <dbReference type="Google" id="ProtNLM"/>
    </source>
</evidence>
<feature type="compositionally biased region" description="Basic and acidic residues" evidence="1">
    <location>
        <begin position="997"/>
        <end position="1008"/>
    </location>
</feature>
<dbReference type="EMBL" id="CABFPH010000004">
    <property type="protein sequence ID" value="VUD70032.1"/>
    <property type="molecule type" value="Genomic_DNA"/>
</dbReference>
<dbReference type="Proteomes" id="UP000410984">
    <property type="component" value="Unassembled WGS sequence"/>
</dbReference>
<feature type="compositionally biased region" description="Low complexity" evidence="1">
    <location>
        <begin position="628"/>
        <end position="641"/>
    </location>
</feature>
<reference evidence="4 5" key="1">
    <citation type="submission" date="2019-06" db="EMBL/GenBank/DDBJ databases">
        <authorList>
            <person name="Rodrigo-Torres L."/>
            <person name="Arahal R. D."/>
            <person name="Lucena T."/>
        </authorList>
    </citation>
    <scope>NUCLEOTIDE SEQUENCE [LARGE SCALE GENOMIC DNA]</scope>
    <source>
        <strain evidence="4 5">SB0023/3</strain>
    </source>
</reference>
<feature type="domain" description="Peptidase M15C" evidence="3">
    <location>
        <begin position="703"/>
        <end position="763"/>
    </location>
</feature>
<evidence type="ECO:0000259" key="3">
    <source>
        <dbReference type="Pfam" id="PF13539"/>
    </source>
</evidence>
<dbReference type="InterPro" id="IPR010090">
    <property type="entry name" value="Phage_tape_meas"/>
</dbReference>
<proteinExistence type="predicted"/>
<evidence type="ECO:0000313" key="4">
    <source>
        <dbReference type="EMBL" id="VUD70032.1"/>
    </source>
</evidence>
<dbReference type="NCBIfam" id="TIGR01760">
    <property type="entry name" value="tape_meas_TP901"/>
    <property type="match status" value="1"/>
</dbReference>
<accession>A0A509E7E4</accession>
<feature type="region of interest" description="Disordered" evidence="1">
    <location>
        <begin position="617"/>
        <end position="656"/>
    </location>
</feature>
<dbReference type="InterPro" id="IPR009045">
    <property type="entry name" value="Zn_M74/Hedgehog-like"/>
</dbReference>
<dbReference type="Pfam" id="PF13539">
    <property type="entry name" value="Peptidase_M15_4"/>
    <property type="match status" value="1"/>
</dbReference>
<gene>
    <name evidence="4" type="ORF">MET9862_00593</name>
</gene>
<evidence type="ECO:0000313" key="5">
    <source>
        <dbReference type="Proteomes" id="UP000410984"/>
    </source>
</evidence>
<keyword evidence="5" id="KW-1185">Reference proteome</keyword>
<evidence type="ECO:0000256" key="1">
    <source>
        <dbReference type="SAM" id="MobiDB-lite"/>
    </source>
</evidence>
<dbReference type="Gene3D" id="3.30.1380.10">
    <property type="match status" value="1"/>
</dbReference>